<evidence type="ECO:0000256" key="1">
    <source>
        <dbReference type="ARBA" id="ARBA00001942"/>
    </source>
</evidence>
<dbReference type="GO" id="GO:0003954">
    <property type="term" value="F:NADH dehydrogenase activity"/>
    <property type="evidence" value="ECO:0007669"/>
    <property type="project" value="TreeGrafter"/>
</dbReference>
<feature type="non-terminal residue" evidence="11">
    <location>
        <position position="1"/>
    </location>
</feature>
<keyword evidence="8" id="KW-0411">Iron-sulfur</keyword>
<dbReference type="InterPro" id="IPR050123">
    <property type="entry name" value="Prok_molybdopt-oxidoreductase"/>
</dbReference>
<dbReference type="PANTHER" id="PTHR43105">
    <property type="entry name" value="RESPIRATORY NITRATE REDUCTASE"/>
    <property type="match status" value="1"/>
</dbReference>
<dbReference type="Pfam" id="PF01568">
    <property type="entry name" value="Molydop_binding"/>
    <property type="match status" value="1"/>
</dbReference>
<dbReference type="NCBIfam" id="TIGR01591">
    <property type="entry name" value="Fdh-alpha"/>
    <property type="match status" value="1"/>
</dbReference>
<dbReference type="GO" id="GO:0008863">
    <property type="term" value="F:formate dehydrogenase (NAD+) activity"/>
    <property type="evidence" value="ECO:0007669"/>
    <property type="project" value="InterPro"/>
</dbReference>
<evidence type="ECO:0000259" key="9">
    <source>
        <dbReference type="Pfam" id="PF00384"/>
    </source>
</evidence>
<comment type="cofactor">
    <cofactor evidence="1">
        <name>Mo-bis(molybdopterin guanine dinucleotide)</name>
        <dbReference type="ChEBI" id="CHEBI:60539"/>
    </cofactor>
</comment>
<feature type="domain" description="Molybdopterin dinucleotide-binding" evidence="10">
    <location>
        <begin position="487"/>
        <end position="593"/>
    </location>
</feature>
<dbReference type="AlphaFoldDB" id="X1FK59"/>
<evidence type="ECO:0000256" key="2">
    <source>
        <dbReference type="ARBA" id="ARBA00001966"/>
    </source>
</evidence>
<dbReference type="GO" id="GO:0022904">
    <property type="term" value="P:respiratory electron transport chain"/>
    <property type="evidence" value="ECO:0007669"/>
    <property type="project" value="TreeGrafter"/>
</dbReference>
<dbReference type="CDD" id="cd02790">
    <property type="entry name" value="MopB_CT_Formate-Dh_H"/>
    <property type="match status" value="1"/>
</dbReference>
<dbReference type="Pfam" id="PF00384">
    <property type="entry name" value="Molybdopterin"/>
    <property type="match status" value="1"/>
</dbReference>
<dbReference type="CDD" id="cd02753">
    <property type="entry name" value="MopB_Formate-Dh-H"/>
    <property type="match status" value="1"/>
</dbReference>
<dbReference type="GO" id="GO:0046872">
    <property type="term" value="F:metal ion binding"/>
    <property type="evidence" value="ECO:0007669"/>
    <property type="project" value="UniProtKB-KW"/>
</dbReference>
<dbReference type="EMBL" id="BARU01000480">
    <property type="protein sequence ID" value="GAH21163.1"/>
    <property type="molecule type" value="Genomic_DNA"/>
</dbReference>
<dbReference type="GO" id="GO:0015942">
    <property type="term" value="P:formate metabolic process"/>
    <property type="evidence" value="ECO:0007669"/>
    <property type="project" value="InterPro"/>
</dbReference>
<dbReference type="SUPFAM" id="SSF50692">
    <property type="entry name" value="ADC-like"/>
    <property type="match status" value="1"/>
</dbReference>
<gene>
    <name evidence="11" type="ORF">S03H2_01603</name>
</gene>
<dbReference type="InterPro" id="IPR041925">
    <property type="entry name" value="CT_Formate-Dh_H"/>
</dbReference>
<accession>X1FK59</accession>
<dbReference type="InterPro" id="IPR006656">
    <property type="entry name" value="Mopterin_OxRdtase"/>
</dbReference>
<dbReference type="InterPro" id="IPR009010">
    <property type="entry name" value="Asp_de-COase-like_dom_sf"/>
</dbReference>
<protein>
    <submittedName>
        <fullName evidence="11">Uncharacterized protein</fullName>
    </submittedName>
</protein>
<feature type="domain" description="Molybdopterin oxidoreductase" evidence="9">
    <location>
        <begin position="1"/>
        <end position="403"/>
    </location>
</feature>
<dbReference type="GO" id="GO:0016020">
    <property type="term" value="C:membrane"/>
    <property type="evidence" value="ECO:0007669"/>
    <property type="project" value="TreeGrafter"/>
</dbReference>
<sequence>TWDEALELVASKLANYGKDEVAVISSAKCTNEENYVAQKFARVVLGTNNIDHCARLCHAPTVAGLVQCFGSGAMTNSINEISNAACILAIGTNTTEAHPIIGLEVKRAVRKGAKLIVANPREIDLVRLADLWLRHKPGTDVALLMGMMRVIVDEGWLDSSFVDERCENFDAFRESLKNFDLDFVERITGVPGNKIAEAARIYATNKPSSLLYAMGITQHSHGTDNVIATANLAMLTGNIGKPSTGVNPLRGQNNVQGACDLGALPDVYTGYQAVADPAIRGKFEAAWGCSLPSSPGLPITEIIPAAYEGEIKALYLIGENPALSEPDAGHAREALKKLEFFVVQDIFLTETAQLADVVLPGATFAEKDGTVTNTERRVQPVRKAIEPIGNSRPDWWITGQIAQRMGSKGFDFAHPSQIMEEIANLTPSYGGIAYSRLDNGGLQWPCPTQDHPGTPILHTKQFTRGKGRFAPLDYKPPMELPDDDYPLMLTTGRSLYHFHTGTMTRKVKGLNILRGEGLVEINPEDASALGITDGEMVKVVSRRGEIEAKAKVTEVSPRGVVFMTFHFAESPANLLTNSALDPVSKIPEYKVCAVRIERKGR</sequence>
<name>X1FK59_9ZZZZ</name>
<dbReference type="Gene3D" id="2.40.40.20">
    <property type="match status" value="1"/>
</dbReference>
<organism evidence="11">
    <name type="scientific">marine sediment metagenome</name>
    <dbReference type="NCBI Taxonomy" id="412755"/>
    <lineage>
        <taxon>unclassified sequences</taxon>
        <taxon>metagenomes</taxon>
        <taxon>ecological metagenomes</taxon>
    </lineage>
</organism>
<keyword evidence="3" id="KW-0004">4Fe-4S</keyword>
<dbReference type="SUPFAM" id="SSF53706">
    <property type="entry name" value="Formate dehydrogenase/DMSO reductase, domains 1-3"/>
    <property type="match status" value="1"/>
</dbReference>
<dbReference type="GO" id="GO:0043546">
    <property type="term" value="F:molybdopterin cofactor binding"/>
    <property type="evidence" value="ECO:0007669"/>
    <property type="project" value="InterPro"/>
</dbReference>
<dbReference type="InterPro" id="IPR006655">
    <property type="entry name" value="Mopterin_OxRdtase_prok_CS"/>
</dbReference>
<evidence type="ECO:0000256" key="3">
    <source>
        <dbReference type="ARBA" id="ARBA00022485"/>
    </source>
</evidence>
<dbReference type="FunFam" id="3.40.228.10:FF:000002">
    <property type="entry name" value="Formate dehydrogenase subunit alpha"/>
    <property type="match status" value="1"/>
</dbReference>
<comment type="cofactor">
    <cofactor evidence="2">
        <name>[4Fe-4S] cluster</name>
        <dbReference type="ChEBI" id="CHEBI:49883"/>
    </cofactor>
</comment>
<evidence type="ECO:0000313" key="11">
    <source>
        <dbReference type="EMBL" id="GAH21163.1"/>
    </source>
</evidence>
<evidence type="ECO:0000256" key="8">
    <source>
        <dbReference type="ARBA" id="ARBA00023014"/>
    </source>
</evidence>
<evidence type="ECO:0000256" key="4">
    <source>
        <dbReference type="ARBA" id="ARBA00022505"/>
    </source>
</evidence>
<keyword evidence="7" id="KW-0408">Iron</keyword>
<keyword evidence="4" id="KW-0500">Molybdenum</keyword>
<evidence type="ECO:0000256" key="5">
    <source>
        <dbReference type="ARBA" id="ARBA00022723"/>
    </source>
</evidence>
<dbReference type="PROSITE" id="PS00490">
    <property type="entry name" value="MOLYBDOPTERIN_PROK_2"/>
    <property type="match status" value="1"/>
</dbReference>
<dbReference type="PROSITE" id="PS00932">
    <property type="entry name" value="MOLYBDOPTERIN_PROK_3"/>
    <property type="match status" value="1"/>
</dbReference>
<dbReference type="InterPro" id="IPR006478">
    <property type="entry name" value="Formate_DH_asu"/>
</dbReference>
<keyword evidence="6" id="KW-0560">Oxidoreductase</keyword>
<evidence type="ECO:0000256" key="7">
    <source>
        <dbReference type="ARBA" id="ARBA00023004"/>
    </source>
</evidence>
<comment type="caution">
    <text evidence="11">The sequence shown here is derived from an EMBL/GenBank/DDBJ whole genome shotgun (WGS) entry which is preliminary data.</text>
</comment>
<dbReference type="PANTHER" id="PTHR43105:SF14">
    <property type="entry name" value="FORMATE DEHYDROGENASE H"/>
    <property type="match status" value="1"/>
</dbReference>
<dbReference type="GO" id="GO:0051539">
    <property type="term" value="F:4 iron, 4 sulfur cluster binding"/>
    <property type="evidence" value="ECO:0007669"/>
    <property type="project" value="UniProtKB-KW"/>
</dbReference>
<dbReference type="Gene3D" id="3.40.50.740">
    <property type="match status" value="1"/>
</dbReference>
<evidence type="ECO:0000256" key="6">
    <source>
        <dbReference type="ARBA" id="ARBA00023002"/>
    </source>
</evidence>
<dbReference type="InterPro" id="IPR006657">
    <property type="entry name" value="MoPterin_dinucl-bd_dom"/>
</dbReference>
<keyword evidence="5" id="KW-0479">Metal-binding</keyword>
<reference evidence="11" key="1">
    <citation type="journal article" date="2014" name="Front. Microbiol.">
        <title>High frequency of phylogenetically diverse reductive dehalogenase-homologous genes in deep subseafloor sedimentary metagenomes.</title>
        <authorList>
            <person name="Kawai M."/>
            <person name="Futagami T."/>
            <person name="Toyoda A."/>
            <person name="Takaki Y."/>
            <person name="Nishi S."/>
            <person name="Hori S."/>
            <person name="Arai W."/>
            <person name="Tsubouchi T."/>
            <person name="Morono Y."/>
            <person name="Uchiyama I."/>
            <person name="Ito T."/>
            <person name="Fujiyama A."/>
            <person name="Inagaki F."/>
            <person name="Takami H."/>
        </authorList>
    </citation>
    <scope>NUCLEOTIDE SEQUENCE</scope>
    <source>
        <strain evidence="11">Expedition CK06-06</strain>
    </source>
</reference>
<dbReference type="Gene3D" id="3.40.228.10">
    <property type="entry name" value="Dimethylsulfoxide Reductase, domain 2"/>
    <property type="match status" value="1"/>
</dbReference>
<proteinExistence type="predicted"/>
<dbReference type="InterPro" id="IPR041924">
    <property type="entry name" value="Formate_Dh-H_N"/>
</dbReference>
<dbReference type="FunFam" id="2.40.40.20:FF:000005">
    <property type="entry name" value="Periplasmic nitrate reductase"/>
    <property type="match status" value="1"/>
</dbReference>
<evidence type="ECO:0000259" key="10">
    <source>
        <dbReference type="Pfam" id="PF01568"/>
    </source>
</evidence>